<dbReference type="EMBL" id="JBHUIT010000026">
    <property type="protein sequence ID" value="MFD2257292.1"/>
    <property type="molecule type" value="Genomic_DNA"/>
</dbReference>
<evidence type="ECO:0000313" key="3">
    <source>
        <dbReference type="Proteomes" id="UP001597375"/>
    </source>
</evidence>
<comment type="caution">
    <text evidence="2">The sequence shown here is derived from an EMBL/GenBank/DDBJ whole genome shotgun (WGS) entry which is preliminary data.</text>
</comment>
<evidence type="ECO:0000313" key="2">
    <source>
        <dbReference type="EMBL" id="MFD2257292.1"/>
    </source>
</evidence>
<name>A0ABW5D8R3_9BACT</name>
<protein>
    <submittedName>
        <fullName evidence="2">Uncharacterized protein</fullName>
    </submittedName>
</protein>
<organism evidence="2 3">
    <name type="scientific">Luteolibacter algae</name>
    <dbReference type="NCBI Taxonomy" id="454151"/>
    <lineage>
        <taxon>Bacteria</taxon>
        <taxon>Pseudomonadati</taxon>
        <taxon>Verrucomicrobiota</taxon>
        <taxon>Verrucomicrobiia</taxon>
        <taxon>Verrucomicrobiales</taxon>
        <taxon>Verrucomicrobiaceae</taxon>
        <taxon>Luteolibacter</taxon>
    </lineage>
</organism>
<gene>
    <name evidence="2" type="ORF">ACFSSA_11455</name>
</gene>
<reference evidence="3" key="1">
    <citation type="journal article" date="2019" name="Int. J. Syst. Evol. Microbiol.">
        <title>The Global Catalogue of Microorganisms (GCM) 10K type strain sequencing project: providing services to taxonomists for standard genome sequencing and annotation.</title>
        <authorList>
            <consortium name="The Broad Institute Genomics Platform"/>
            <consortium name="The Broad Institute Genome Sequencing Center for Infectious Disease"/>
            <person name="Wu L."/>
            <person name="Ma J."/>
        </authorList>
    </citation>
    <scope>NUCLEOTIDE SEQUENCE [LARGE SCALE GENOMIC DNA]</scope>
    <source>
        <strain evidence="3">CGMCC 4.7106</strain>
    </source>
</reference>
<keyword evidence="3" id="KW-1185">Reference proteome</keyword>
<evidence type="ECO:0000256" key="1">
    <source>
        <dbReference type="SAM" id="Phobius"/>
    </source>
</evidence>
<keyword evidence="1" id="KW-0812">Transmembrane</keyword>
<keyword evidence="1" id="KW-1133">Transmembrane helix</keyword>
<proteinExistence type="predicted"/>
<feature type="transmembrane region" description="Helical" evidence="1">
    <location>
        <begin position="58"/>
        <end position="77"/>
    </location>
</feature>
<sequence>MTTSIFHAPRSPAFSGENAFYSQFYHKPADMTWDIDPDHPANPTAMQQRFLQSYTARLLFLLGAIIAALLIVQYRLLFKRDFHLFKANLTHLG</sequence>
<accession>A0ABW5D8R3</accession>
<dbReference type="Proteomes" id="UP001597375">
    <property type="component" value="Unassembled WGS sequence"/>
</dbReference>
<keyword evidence="1" id="KW-0472">Membrane</keyword>